<dbReference type="PANTHER" id="PTHR46078">
    <property type="entry name" value="FORKHEAD BOX PROTEIN J2 FAMILY MEMBER"/>
    <property type="match status" value="1"/>
</dbReference>
<dbReference type="InterPro" id="IPR036390">
    <property type="entry name" value="WH_DNA-bd_sf"/>
</dbReference>
<dbReference type="InterPro" id="IPR045912">
    <property type="entry name" value="FOXJ2/3-like"/>
</dbReference>
<dbReference type="InterPro" id="IPR036388">
    <property type="entry name" value="WH-like_DNA-bd_sf"/>
</dbReference>
<keyword evidence="8" id="KW-1185">Reference proteome</keyword>
<dbReference type="CDD" id="cd20024">
    <property type="entry name" value="FH_FOXJ2-like"/>
    <property type="match status" value="1"/>
</dbReference>
<dbReference type="SUPFAM" id="SSF46785">
    <property type="entry name" value="Winged helix' DNA-binding domain"/>
    <property type="match status" value="1"/>
</dbReference>
<evidence type="ECO:0000256" key="2">
    <source>
        <dbReference type="ARBA" id="ARBA00023125"/>
    </source>
</evidence>
<dbReference type="GeneID" id="100328987"/>
<organism evidence="8 9">
    <name type="scientific">Saccoglossus kowalevskii</name>
    <name type="common">Acorn worm</name>
    <dbReference type="NCBI Taxonomy" id="10224"/>
    <lineage>
        <taxon>Eukaryota</taxon>
        <taxon>Metazoa</taxon>
        <taxon>Hemichordata</taxon>
        <taxon>Enteropneusta</taxon>
        <taxon>Harrimaniidae</taxon>
        <taxon>Saccoglossus</taxon>
    </lineage>
</organism>
<dbReference type="RefSeq" id="XP_006812249.1">
    <property type="nucleotide sequence ID" value="XM_006812186.1"/>
</dbReference>
<gene>
    <name evidence="9" type="primary">foxJ2/3</name>
</gene>
<evidence type="ECO:0000256" key="5">
    <source>
        <dbReference type="PROSITE-ProRule" id="PRU00089"/>
    </source>
</evidence>
<dbReference type="Pfam" id="PF00250">
    <property type="entry name" value="Forkhead"/>
    <property type="match status" value="1"/>
</dbReference>
<keyword evidence="3" id="KW-0804">Transcription</keyword>
<keyword evidence="4 5" id="KW-0539">Nucleus</keyword>
<feature type="region of interest" description="Disordered" evidence="6">
    <location>
        <begin position="46"/>
        <end position="79"/>
    </location>
</feature>
<dbReference type="Gene3D" id="1.10.10.10">
    <property type="entry name" value="Winged helix-like DNA-binding domain superfamily/Winged helix DNA-binding domain"/>
    <property type="match status" value="1"/>
</dbReference>
<dbReference type="InterPro" id="IPR030456">
    <property type="entry name" value="TF_fork_head_CS_2"/>
</dbReference>
<feature type="compositionally biased region" description="Polar residues" evidence="6">
    <location>
        <begin position="428"/>
        <end position="450"/>
    </location>
</feature>
<keyword evidence="2 5" id="KW-0238">DNA-binding</keyword>
<dbReference type="PROSITE" id="PS00657">
    <property type="entry name" value="FORK_HEAD_1"/>
    <property type="match status" value="1"/>
</dbReference>
<sequence>MADSQTLGNSLTAMDWLPQLSVGGAMANSQPGSKVHQLSNNLLNQKRGLLPSRNPPGSPLDPTATLDQNEAQQHKDGKPPYSYANLITFAINSSPKKKMTLSEIYQWICENFPFYREAGNGWKNSIRHNLSLNKCFLKVPRSKDDPGKGSYWAIDNNPPDDPLPSRNKAKKPRIGCSRGGSSPYSPEGSLHESQNSVASLGGPAPTLAQINLHSHPGHLDPIATRLFESNPNFDDLSASFRSLYKQVFESSQGGDVPHHTSHQLPSNSCKSAYSTVTTSSLAGSTNSLQMSNNNNMSANPGSSCMNLGTSTDWLQQLDQLKEGVRVAGSCNFSDIDMSQFQGLMESMKQADLKNWSLDPEQFADLANSLNQFFTQAGILGQSTTDPMKSSPTLFVAGSIYSSSLQSSGVTHSLMGASGNLGFSTGSQISPQQTMQLPQQRTHTTTNSLQGSYDEEEDTFDWDRIL</sequence>
<accession>A0ABM0LWV8</accession>
<protein>
    <submittedName>
        <fullName evidence="9">Forkhead box protein J2</fullName>
    </submittedName>
</protein>
<reference evidence="9" key="1">
    <citation type="submission" date="2025-08" db="UniProtKB">
        <authorList>
            <consortium name="RefSeq"/>
        </authorList>
    </citation>
    <scope>IDENTIFICATION</scope>
    <source>
        <tissue evidence="9">Testes</tissue>
    </source>
</reference>
<name>A0ABM0LWV8_SACKO</name>
<dbReference type="InterPro" id="IPR018122">
    <property type="entry name" value="TF_fork_head_CS_1"/>
</dbReference>
<dbReference type="PANTHER" id="PTHR46078:SF2">
    <property type="entry name" value="FORK-HEAD DOMAIN-CONTAINING PROTEIN"/>
    <property type="match status" value="1"/>
</dbReference>
<evidence type="ECO:0000256" key="4">
    <source>
        <dbReference type="ARBA" id="ARBA00023242"/>
    </source>
</evidence>
<dbReference type="PROSITE" id="PS50039">
    <property type="entry name" value="FORK_HEAD_3"/>
    <property type="match status" value="1"/>
</dbReference>
<comment type="subcellular location">
    <subcellularLocation>
        <location evidence="5">Nucleus</location>
    </subcellularLocation>
</comment>
<dbReference type="Proteomes" id="UP000694865">
    <property type="component" value="Unplaced"/>
</dbReference>
<dbReference type="InterPro" id="IPR001766">
    <property type="entry name" value="Fork_head_dom"/>
</dbReference>
<evidence type="ECO:0000256" key="3">
    <source>
        <dbReference type="ARBA" id="ARBA00023163"/>
    </source>
</evidence>
<feature type="DNA-binding region" description="Fork-head" evidence="5">
    <location>
        <begin position="78"/>
        <end position="173"/>
    </location>
</feature>
<evidence type="ECO:0000313" key="9">
    <source>
        <dbReference type="RefSeq" id="XP_006812249.1"/>
    </source>
</evidence>
<dbReference type="SMART" id="SM00339">
    <property type="entry name" value="FH"/>
    <property type="match status" value="1"/>
</dbReference>
<dbReference type="PRINTS" id="PR00053">
    <property type="entry name" value="FORKHEAD"/>
</dbReference>
<evidence type="ECO:0000256" key="6">
    <source>
        <dbReference type="SAM" id="MobiDB-lite"/>
    </source>
</evidence>
<evidence type="ECO:0000313" key="8">
    <source>
        <dbReference type="Proteomes" id="UP000694865"/>
    </source>
</evidence>
<dbReference type="PROSITE" id="PS00658">
    <property type="entry name" value="FORK_HEAD_2"/>
    <property type="match status" value="1"/>
</dbReference>
<evidence type="ECO:0000259" key="7">
    <source>
        <dbReference type="PROSITE" id="PS50039"/>
    </source>
</evidence>
<feature type="domain" description="Fork-head" evidence="7">
    <location>
        <begin position="78"/>
        <end position="173"/>
    </location>
</feature>
<keyword evidence="1" id="KW-0805">Transcription regulation</keyword>
<evidence type="ECO:0000256" key="1">
    <source>
        <dbReference type="ARBA" id="ARBA00023015"/>
    </source>
</evidence>
<feature type="region of interest" description="Disordered" evidence="6">
    <location>
        <begin position="144"/>
        <end position="213"/>
    </location>
</feature>
<proteinExistence type="predicted"/>
<feature type="region of interest" description="Disordered" evidence="6">
    <location>
        <begin position="428"/>
        <end position="465"/>
    </location>
</feature>